<accession>A0AB34IEI0</accession>
<feature type="chain" id="PRO_5044274088" evidence="1">
    <location>
        <begin position="20"/>
        <end position="559"/>
    </location>
</feature>
<dbReference type="InterPro" id="IPR005046">
    <property type="entry name" value="DUF285"/>
</dbReference>
<dbReference type="AlphaFoldDB" id="A0AB34IEI0"/>
<organism evidence="2 3">
    <name type="scientific">Prymnesium parvum</name>
    <name type="common">Toxic golden alga</name>
    <dbReference type="NCBI Taxonomy" id="97485"/>
    <lineage>
        <taxon>Eukaryota</taxon>
        <taxon>Haptista</taxon>
        <taxon>Haptophyta</taxon>
        <taxon>Prymnesiophyceae</taxon>
        <taxon>Prymnesiales</taxon>
        <taxon>Prymnesiaceae</taxon>
        <taxon>Prymnesium</taxon>
    </lineage>
</organism>
<dbReference type="Pfam" id="PF03382">
    <property type="entry name" value="DUF285"/>
    <property type="match status" value="2"/>
</dbReference>
<evidence type="ECO:0000313" key="2">
    <source>
        <dbReference type="EMBL" id="KAL1495979.1"/>
    </source>
</evidence>
<sequence length="559" mass="62286">MWVNLSAHVLCMSCCGVCAAMFYGASSFNQPLSLDTSSVTTMYTMFYGASSFNQPLSLDTSSVTSMYAMFYGASSFNQLLNWNTSRVTTVYSMFYGASSFNQPLNWDTSRVTDMYSMFYGASSFNQSLNWDTSSVTTMKSMFYEASSFNKPLNWDTSRVTDMYSMFYGASSFNQPLNWDTSSVTDMYGMFRSASSFNQPLNWDTSRVSNTLGMFGFASSFNQPLNWDTSSVTTMRSMFYGASSFNQPLNWDTSSVTSMYGMFDSASALSDCNRFLIHSSLSSNSNWPYSGWSTYVCPPPPPLPPSLPPPSPPGASISGDPHVRGGHGDSFDFKGEHNGIYVLLSTPALSVSARFEHSTFFTPYSKLRVRGSWIKQVFWTVRTRHGQLLYADLSAVLPRFNGSMAKRTTTVDDLTFHFDGRALAVSTPQWFTRAIVQKGKPHPGHLRLAVTVRPLYNVKHAKVAPHGLLGQTYDDDNTPLHGKRDSYAVLDNGTRTEARRRAGGVVTTRARGEGAIEGHAEMYRVHQPYDTEFAFSRFGRNTHSPARNVSLLREPILGRV</sequence>
<proteinExistence type="predicted"/>
<keyword evidence="3" id="KW-1185">Reference proteome</keyword>
<reference evidence="2 3" key="1">
    <citation type="journal article" date="2024" name="Science">
        <title>Giant polyketide synthase enzymes in the biosynthesis of giant marine polyether toxins.</title>
        <authorList>
            <person name="Fallon T.R."/>
            <person name="Shende V.V."/>
            <person name="Wierzbicki I.H."/>
            <person name="Pendleton A.L."/>
            <person name="Watervoot N.F."/>
            <person name="Auber R.P."/>
            <person name="Gonzalez D.J."/>
            <person name="Wisecaver J.H."/>
            <person name="Moore B.S."/>
        </authorList>
    </citation>
    <scope>NUCLEOTIDE SEQUENCE [LARGE SCALE GENOMIC DNA]</scope>
    <source>
        <strain evidence="2 3">12B1</strain>
    </source>
</reference>
<dbReference type="EMBL" id="JBGBPQ010000030">
    <property type="protein sequence ID" value="KAL1495979.1"/>
    <property type="molecule type" value="Genomic_DNA"/>
</dbReference>
<dbReference type="Proteomes" id="UP001515480">
    <property type="component" value="Unassembled WGS sequence"/>
</dbReference>
<name>A0AB34IEI0_PRYPA</name>
<evidence type="ECO:0000313" key="3">
    <source>
        <dbReference type="Proteomes" id="UP001515480"/>
    </source>
</evidence>
<keyword evidence="1" id="KW-0732">Signal</keyword>
<evidence type="ECO:0000256" key="1">
    <source>
        <dbReference type="SAM" id="SignalP"/>
    </source>
</evidence>
<gene>
    <name evidence="2" type="ORF">AB1Y20_014619</name>
</gene>
<feature type="signal peptide" evidence="1">
    <location>
        <begin position="1"/>
        <end position="19"/>
    </location>
</feature>
<protein>
    <submittedName>
        <fullName evidence="2">Uncharacterized protein</fullName>
    </submittedName>
</protein>
<dbReference type="InterPro" id="IPR011889">
    <property type="entry name" value="Liste_lipo_26"/>
</dbReference>
<comment type="caution">
    <text evidence="2">The sequence shown here is derived from an EMBL/GenBank/DDBJ whole genome shotgun (WGS) entry which is preliminary data.</text>
</comment>
<dbReference type="NCBIfam" id="TIGR02167">
    <property type="entry name" value="Liste_lipo_26"/>
    <property type="match status" value="4"/>
</dbReference>